<dbReference type="Proteomes" id="UP001149954">
    <property type="component" value="Unassembled WGS sequence"/>
</dbReference>
<comment type="caution">
    <text evidence="1">The sequence shown here is derived from an EMBL/GenBank/DDBJ whole genome shotgun (WGS) entry which is preliminary data.</text>
</comment>
<gene>
    <name evidence="1" type="ORF">N7463_006530</name>
</gene>
<dbReference type="InterPro" id="IPR011009">
    <property type="entry name" value="Kinase-like_dom_sf"/>
</dbReference>
<proteinExistence type="predicted"/>
<evidence type="ECO:0000313" key="1">
    <source>
        <dbReference type="EMBL" id="KAJ5503656.1"/>
    </source>
</evidence>
<sequence>MTRIQRKVELLQAEVDKDHQSFFRLLVDGQSIKYVTIDPGFYSGDDMCFGPSLVSLLPTLPAGDWNDGLVTKSETNGQPHFAHAIRTAFRGVENIWHETSVDYMNIVVGDKLRTGIYEVKSPLFNNDLIVAKFARFDWEITYLENETTAYQWLESHNIGPRFLGHLTEDGRAIGFLIEHIKNARHAGPQDLEPCRAALSQLHRLGIRHGDTNRFNFLIRGSAAVLIDFDSARKCDDQHALVEELEHLPNSLADLSRRGGGGLV</sequence>
<accession>A0A9W9XVW5</accession>
<dbReference type="SUPFAM" id="SSF56112">
    <property type="entry name" value="Protein kinase-like (PK-like)"/>
    <property type="match status" value="1"/>
</dbReference>
<evidence type="ECO:0008006" key="3">
    <source>
        <dbReference type="Google" id="ProtNLM"/>
    </source>
</evidence>
<dbReference type="Pfam" id="PF06293">
    <property type="entry name" value="Kdo"/>
    <property type="match status" value="1"/>
</dbReference>
<reference evidence="1" key="1">
    <citation type="submission" date="2022-12" db="EMBL/GenBank/DDBJ databases">
        <authorList>
            <person name="Petersen C."/>
        </authorList>
    </citation>
    <scope>NUCLEOTIDE SEQUENCE</scope>
    <source>
        <strain evidence="1">IBT 29495</strain>
    </source>
</reference>
<evidence type="ECO:0000313" key="2">
    <source>
        <dbReference type="Proteomes" id="UP001149954"/>
    </source>
</evidence>
<keyword evidence="2" id="KW-1185">Reference proteome</keyword>
<name>A0A9W9XVW5_9EURO</name>
<dbReference type="Gene3D" id="1.10.510.10">
    <property type="entry name" value="Transferase(Phosphotransferase) domain 1"/>
    <property type="match status" value="1"/>
</dbReference>
<organism evidence="1 2">
    <name type="scientific">Penicillium fimorum</name>
    <dbReference type="NCBI Taxonomy" id="1882269"/>
    <lineage>
        <taxon>Eukaryota</taxon>
        <taxon>Fungi</taxon>
        <taxon>Dikarya</taxon>
        <taxon>Ascomycota</taxon>
        <taxon>Pezizomycotina</taxon>
        <taxon>Eurotiomycetes</taxon>
        <taxon>Eurotiomycetidae</taxon>
        <taxon>Eurotiales</taxon>
        <taxon>Aspergillaceae</taxon>
        <taxon>Penicillium</taxon>
    </lineage>
</organism>
<reference evidence="1" key="2">
    <citation type="journal article" date="2023" name="IMA Fungus">
        <title>Comparative genomic study of the Penicillium genus elucidates a diverse pangenome and 15 lateral gene transfer events.</title>
        <authorList>
            <person name="Petersen C."/>
            <person name="Sorensen T."/>
            <person name="Nielsen M.R."/>
            <person name="Sondergaard T.E."/>
            <person name="Sorensen J.L."/>
            <person name="Fitzpatrick D.A."/>
            <person name="Frisvad J.C."/>
            <person name="Nielsen K.L."/>
        </authorList>
    </citation>
    <scope>NUCLEOTIDE SEQUENCE</scope>
    <source>
        <strain evidence="1">IBT 29495</strain>
    </source>
</reference>
<dbReference type="EMBL" id="JAPWDS010000003">
    <property type="protein sequence ID" value="KAJ5503656.1"/>
    <property type="molecule type" value="Genomic_DNA"/>
</dbReference>
<protein>
    <recommendedName>
        <fullName evidence="3">Alpha-galactosidase A</fullName>
    </recommendedName>
</protein>
<dbReference type="AlphaFoldDB" id="A0A9W9XVW5"/>
<dbReference type="OrthoDB" id="2687876at2759"/>